<dbReference type="InterPro" id="IPR003613">
    <property type="entry name" value="Ubox_domain"/>
</dbReference>
<feature type="domain" description="U-box" evidence="2">
    <location>
        <begin position="63"/>
        <end position="137"/>
    </location>
</feature>
<feature type="compositionally biased region" description="Polar residues" evidence="1">
    <location>
        <begin position="13"/>
        <end position="41"/>
    </location>
</feature>
<proteinExistence type="predicted"/>
<organism evidence="3">
    <name type="scientific">Micromonas pusilla</name>
    <name type="common">Picoplanktonic green alga</name>
    <name type="synonym">Chromulina pusilla</name>
    <dbReference type="NCBI Taxonomy" id="38833"/>
    <lineage>
        <taxon>Eukaryota</taxon>
        <taxon>Viridiplantae</taxon>
        <taxon>Chlorophyta</taxon>
        <taxon>Mamiellophyceae</taxon>
        <taxon>Mamiellales</taxon>
        <taxon>Mamiellaceae</taxon>
        <taxon>Micromonas</taxon>
    </lineage>
</organism>
<sequence>MLTSRRPRRKSTIGVSSVTQRHAPTTRPRTLTMFWTSSPPSTAADVPSDHPPALHRQLSDKIDIEEPLCCPITRRLFFDPAILVGDGFTYERSAIETWLAGHDTSPMTGSAIDCKTLVPNFTVRAIADAARPADDDRAHVPRRNACPQMRQRGERGDDENVPDENVARVAMLDGTSALRRVFLDDDDPPRTYVVTGAGRPDVNGTYRRVADYNDKPCYEHCENGLVWLVSYDLGARSYWYLARKDNLHSDVDDYYRVPSESGVPPSDNWTLARDGEEPAPTVVADVAERTNLETFVTLALARPLRRMVIRPVVKTVAPAVAHAAGEMLPAVLAQLVGFAIIARFNHLVKRH</sequence>
<reference evidence="3" key="1">
    <citation type="submission" date="2021-01" db="EMBL/GenBank/DDBJ databases">
        <authorList>
            <person name="Corre E."/>
            <person name="Pelletier E."/>
            <person name="Niang G."/>
            <person name="Scheremetjew M."/>
            <person name="Finn R."/>
            <person name="Kale V."/>
            <person name="Holt S."/>
            <person name="Cochrane G."/>
            <person name="Meng A."/>
            <person name="Brown T."/>
            <person name="Cohen L."/>
        </authorList>
    </citation>
    <scope>NUCLEOTIDE SEQUENCE</scope>
    <source>
        <strain evidence="3">CCMP494</strain>
    </source>
</reference>
<gene>
    <name evidence="3" type="ORF">MSP1404_LOCUS1902</name>
</gene>
<dbReference type="PANTHER" id="PTHR46573">
    <property type="entry name" value="WD REPEAT, SAM AND U-BOX DOMAIN-CONTAINING PROTEIN 1"/>
    <property type="match status" value="1"/>
</dbReference>
<dbReference type="InterPro" id="IPR052085">
    <property type="entry name" value="WD-SAM-U-box"/>
</dbReference>
<dbReference type="EMBL" id="HBEV01002458">
    <property type="protein sequence ID" value="CAD8578877.1"/>
    <property type="molecule type" value="Transcribed_RNA"/>
</dbReference>
<dbReference type="Gene3D" id="3.30.40.10">
    <property type="entry name" value="Zinc/RING finger domain, C3HC4 (zinc finger)"/>
    <property type="match status" value="1"/>
</dbReference>
<dbReference type="PROSITE" id="PS51698">
    <property type="entry name" value="U_BOX"/>
    <property type="match status" value="1"/>
</dbReference>
<dbReference type="AlphaFoldDB" id="A0A7S0KE85"/>
<protein>
    <recommendedName>
        <fullName evidence="2">U-box domain-containing protein</fullName>
    </recommendedName>
</protein>
<dbReference type="UniPathway" id="UPA00143"/>
<feature type="region of interest" description="Disordered" evidence="1">
    <location>
        <begin position="1"/>
        <end position="52"/>
    </location>
</feature>
<dbReference type="GO" id="GO:0004842">
    <property type="term" value="F:ubiquitin-protein transferase activity"/>
    <property type="evidence" value="ECO:0007669"/>
    <property type="project" value="InterPro"/>
</dbReference>
<dbReference type="PANTHER" id="PTHR46573:SF1">
    <property type="entry name" value="WD REPEAT, SAM AND U-BOX DOMAIN-CONTAINING PROTEIN 1"/>
    <property type="match status" value="1"/>
</dbReference>
<dbReference type="Pfam" id="PF04564">
    <property type="entry name" value="U-box"/>
    <property type="match status" value="1"/>
</dbReference>
<dbReference type="SMART" id="SM00504">
    <property type="entry name" value="Ubox"/>
    <property type="match status" value="1"/>
</dbReference>
<dbReference type="InterPro" id="IPR013083">
    <property type="entry name" value="Znf_RING/FYVE/PHD"/>
</dbReference>
<evidence type="ECO:0000256" key="1">
    <source>
        <dbReference type="SAM" id="MobiDB-lite"/>
    </source>
</evidence>
<name>A0A7S0KE85_MICPS</name>
<feature type="compositionally biased region" description="Basic residues" evidence="1">
    <location>
        <begin position="1"/>
        <end position="11"/>
    </location>
</feature>
<evidence type="ECO:0000313" key="3">
    <source>
        <dbReference type="EMBL" id="CAD8578877.1"/>
    </source>
</evidence>
<dbReference type="SUPFAM" id="SSF57850">
    <property type="entry name" value="RING/U-box"/>
    <property type="match status" value="1"/>
</dbReference>
<dbReference type="CDD" id="cd16655">
    <property type="entry name" value="RING-Ubox_WDSUB1-like"/>
    <property type="match status" value="1"/>
</dbReference>
<dbReference type="GO" id="GO:0016567">
    <property type="term" value="P:protein ubiquitination"/>
    <property type="evidence" value="ECO:0007669"/>
    <property type="project" value="UniProtKB-UniPathway"/>
</dbReference>
<accession>A0A7S0KE85</accession>
<evidence type="ECO:0000259" key="2">
    <source>
        <dbReference type="PROSITE" id="PS51698"/>
    </source>
</evidence>